<keyword evidence="2" id="KW-0732">Signal</keyword>
<name>A0ABM1C2W4_LIMPO</name>
<protein>
    <submittedName>
        <fullName evidence="4">Spidroin-1-like isoform X1</fullName>
    </submittedName>
</protein>
<evidence type="ECO:0000256" key="1">
    <source>
        <dbReference type="SAM" id="MobiDB-lite"/>
    </source>
</evidence>
<dbReference type="RefSeq" id="XP_013793243.2">
    <property type="nucleotide sequence ID" value="XM_013937789.2"/>
</dbReference>
<reference evidence="4" key="1">
    <citation type="submission" date="2025-08" db="UniProtKB">
        <authorList>
            <consortium name="RefSeq"/>
        </authorList>
    </citation>
    <scope>IDENTIFICATION</scope>
    <source>
        <tissue evidence="4">Muscle</tissue>
    </source>
</reference>
<evidence type="ECO:0000256" key="2">
    <source>
        <dbReference type="SAM" id="SignalP"/>
    </source>
</evidence>
<dbReference type="GeneID" id="106477197"/>
<proteinExistence type="predicted"/>
<feature type="chain" id="PRO_5045199193" evidence="2">
    <location>
        <begin position="29"/>
        <end position="393"/>
    </location>
</feature>
<feature type="compositionally biased region" description="Polar residues" evidence="1">
    <location>
        <begin position="37"/>
        <end position="52"/>
    </location>
</feature>
<keyword evidence="3" id="KW-1185">Reference proteome</keyword>
<feature type="signal peptide" evidence="2">
    <location>
        <begin position="1"/>
        <end position="28"/>
    </location>
</feature>
<evidence type="ECO:0000313" key="3">
    <source>
        <dbReference type="Proteomes" id="UP000694941"/>
    </source>
</evidence>
<dbReference type="Proteomes" id="UP000694941">
    <property type="component" value="Unplaced"/>
</dbReference>
<accession>A0ABM1C2W4</accession>
<sequence length="393" mass="40350">MLQEIMPPATLVIVSVCALVCACSKADSSVVKREDNQSNASSTRRQVSSSNPSKGNLYYYYYPVQEKKRQSVGDYETSASNYNPVSAPYDSNLGENLGASSVYQGAASNQNAALYGGQGAGFGGVNGFTGGDFGGVGAASDISQVNPGGYGGLAAPTGGYGVNSVPAQTAAGVYGLGTPSGISQLTAAGYGGGGLGVAGGPGLNQFVPGGYGTGFTQAGGYGGNGAGSGYGQFGVPGGFGGYGQGNYGGHGDLRPSASSAIGSFSAEPQSALGWGSLIMPILALAGLGLLLPSVSSSLTSSSRRKRDTQEKMDVFSGYRNKLEKYYAIYRSAVENEQCLNRVICELGNSMSNDKIEIISNLEKFMPEKIKNKMEIFVTGASSTKVNKCYKYKC</sequence>
<feature type="region of interest" description="Disordered" evidence="1">
    <location>
        <begin position="32"/>
        <end position="52"/>
    </location>
</feature>
<organism evidence="3 4">
    <name type="scientific">Limulus polyphemus</name>
    <name type="common">Atlantic horseshoe crab</name>
    <dbReference type="NCBI Taxonomy" id="6850"/>
    <lineage>
        <taxon>Eukaryota</taxon>
        <taxon>Metazoa</taxon>
        <taxon>Ecdysozoa</taxon>
        <taxon>Arthropoda</taxon>
        <taxon>Chelicerata</taxon>
        <taxon>Merostomata</taxon>
        <taxon>Xiphosura</taxon>
        <taxon>Limulidae</taxon>
        <taxon>Limulus</taxon>
    </lineage>
</organism>
<evidence type="ECO:0000313" key="4">
    <source>
        <dbReference type="RefSeq" id="XP_013793243.2"/>
    </source>
</evidence>
<gene>
    <name evidence="4" type="primary">LOC106477197</name>
</gene>